<evidence type="ECO:0000313" key="1">
    <source>
        <dbReference type="EMBL" id="VYU23928.1"/>
    </source>
</evidence>
<gene>
    <name evidence="1" type="primary">cobO</name>
    <name evidence="1" type="ORF">VRLFYP33_01523</name>
</gene>
<dbReference type="Gene3D" id="3.40.50.300">
    <property type="entry name" value="P-loop containing nucleotide triphosphate hydrolases"/>
    <property type="match status" value="1"/>
</dbReference>
<dbReference type="InterPro" id="IPR027417">
    <property type="entry name" value="P-loop_NTPase"/>
</dbReference>
<name>A0A6N3D9I7_9FIRM</name>
<proteinExistence type="predicted"/>
<dbReference type="AlphaFoldDB" id="A0A6N3D9I7"/>
<sequence>MTDKVLKSNTTAEAMSVATMADATTTGATTAAATATAKPSRGLILVNTGDGKGKTTASLGVALRAVGNGYRVLILQFIKGGQAYGELKAIEALQKAGMPIEIRPMGKGFVFHNKETSEADLQAHRAAADNAWQMLTEEVMSDKWDLIIFDEINYAVKFGLLPVEQVVDLLKTKPERLHVVLTGRDAKPEIVAMADTVTEMRVVKHAYQQGIKAARGIEF</sequence>
<accession>A0A6N3D9I7</accession>
<dbReference type="NCBIfam" id="NF004637">
    <property type="entry name" value="PRK05986.1"/>
    <property type="match status" value="1"/>
</dbReference>
<dbReference type="PANTHER" id="PTHR46638:SF1">
    <property type="entry name" value="CORRINOID ADENOSYLTRANSFERASE"/>
    <property type="match status" value="1"/>
</dbReference>
<reference evidence="1" key="1">
    <citation type="submission" date="2019-11" db="EMBL/GenBank/DDBJ databases">
        <authorList>
            <person name="Feng L."/>
        </authorList>
    </citation>
    <scope>NUCLEOTIDE SEQUENCE</scope>
    <source>
        <strain evidence="1">VrattiLFYP33</strain>
    </source>
</reference>
<dbReference type="EMBL" id="CACRUX010000055">
    <property type="protein sequence ID" value="VYU23928.1"/>
    <property type="molecule type" value="Genomic_DNA"/>
</dbReference>
<dbReference type="PIRSF" id="PIRSF015617">
    <property type="entry name" value="Adensltrnsf_CobA"/>
    <property type="match status" value="1"/>
</dbReference>
<dbReference type="GO" id="GO:0008817">
    <property type="term" value="F:corrinoid adenosyltransferase activity"/>
    <property type="evidence" value="ECO:0007669"/>
    <property type="project" value="UniProtKB-EC"/>
</dbReference>
<dbReference type="NCBIfam" id="TIGR00708">
    <property type="entry name" value="cobA"/>
    <property type="match status" value="1"/>
</dbReference>
<organism evidence="1">
    <name type="scientific">Veillonella ratti</name>
    <dbReference type="NCBI Taxonomy" id="103892"/>
    <lineage>
        <taxon>Bacteria</taxon>
        <taxon>Bacillati</taxon>
        <taxon>Bacillota</taxon>
        <taxon>Negativicutes</taxon>
        <taxon>Veillonellales</taxon>
        <taxon>Veillonellaceae</taxon>
        <taxon>Veillonella</taxon>
    </lineage>
</organism>
<dbReference type="SUPFAM" id="SSF52540">
    <property type="entry name" value="P-loop containing nucleoside triphosphate hydrolases"/>
    <property type="match status" value="1"/>
</dbReference>
<dbReference type="GO" id="GO:0009236">
    <property type="term" value="P:cobalamin biosynthetic process"/>
    <property type="evidence" value="ECO:0007669"/>
    <property type="project" value="InterPro"/>
</dbReference>
<dbReference type="CDD" id="cd00561">
    <property type="entry name" value="CobA_ACA"/>
    <property type="match status" value="1"/>
</dbReference>
<dbReference type="PANTHER" id="PTHR46638">
    <property type="entry name" value="CORRINOID ADENOSYLTRANSFERASE"/>
    <property type="match status" value="1"/>
</dbReference>
<protein>
    <submittedName>
        <fullName evidence="1">Cob(I)yrinic acid a,c-diamide adenosyltransferase</fullName>
        <ecNumber evidence="1">2.5.1.17</ecNumber>
    </submittedName>
</protein>
<dbReference type="InterPro" id="IPR003724">
    <property type="entry name" value="CblAdoTrfase_CobA"/>
</dbReference>
<dbReference type="RefSeq" id="WP_021840992.1">
    <property type="nucleotide sequence ID" value="NZ_CACRUX010000055.1"/>
</dbReference>
<keyword evidence="1" id="KW-0808">Transferase</keyword>
<dbReference type="EC" id="2.5.1.17" evidence="1"/>
<dbReference type="Pfam" id="PF02572">
    <property type="entry name" value="CobA_CobO_BtuR"/>
    <property type="match status" value="1"/>
</dbReference>
<dbReference type="GO" id="GO:0005524">
    <property type="term" value="F:ATP binding"/>
    <property type="evidence" value="ECO:0007669"/>
    <property type="project" value="InterPro"/>
</dbReference>